<dbReference type="EMBL" id="MORL01000010">
    <property type="protein sequence ID" value="OIN57720.1"/>
    <property type="molecule type" value="Genomic_DNA"/>
</dbReference>
<dbReference type="Proteomes" id="UP000181790">
    <property type="component" value="Unassembled WGS sequence"/>
</dbReference>
<reference evidence="3 4" key="1">
    <citation type="submission" date="2016-10" db="EMBL/GenBank/DDBJ databases">
        <title>Arsenicibacter rosenii gen. nov., sp. nov., an efficient arsenic-methylating bacterium isolated from an arsenic-contaminated paddy soil.</title>
        <authorList>
            <person name="Huang K."/>
        </authorList>
    </citation>
    <scope>NUCLEOTIDE SEQUENCE [LARGE SCALE GENOMIC DNA]</scope>
    <source>
        <strain evidence="3 4">SM-1</strain>
    </source>
</reference>
<feature type="transmembrane region" description="Helical" evidence="1">
    <location>
        <begin position="6"/>
        <end position="23"/>
    </location>
</feature>
<evidence type="ECO:0000313" key="3">
    <source>
        <dbReference type="EMBL" id="OIN57720.1"/>
    </source>
</evidence>
<evidence type="ECO:0000259" key="2">
    <source>
        <dbReference type="Pfam" id="PF14258"/>
    </source>
</evidence>
<proteinExistence type="predicted"/>
<evidence type="ECO:0000256" key="1">
    <source>
        <dbReference type="SAM" id="Phobius"/>
    </source>
</evidence>
<feature type="domain" description="DUF4350" evidence="2">
    <location>
        <begin position="38"/>
        <end position="220"/>
    </location>
</feature>
<dbReference type="AlphaFoldDB" id="A0A1S2VH25"/>
<keyword evidence="4" id="KW-1185">Reference proteome</keyword>
<name>A0A1S2VH25_9BACT</name>
<gene>
    <name evidence="3" type="ORF">BLX24_18415</name>
</gene>
<accession>A0A1S2VH25</accession>
<dbReference type="Pfam" id="PF14258">
    <property type="entry name" value="DUF4350"/>
    <property type="match status" value="1"/>
</dbReference>
<keyword evidence="1" id="KW-0812">Transmembrane</keyword>
<dbReference type="InterPro" id="IPR025646">
    <property type="entry name" value="DUF4350"/>
</dbReference>
<keyword evidence="1" id="KW-0472">Membrane</keyword>
<protein>
    <recommendedName>
        <fullName evidence="2">DUF4350 domain-containing protein</fullName>
    </recommendedName>
</protein>
<organism evidence="3 4">
    <name type="scientific">Arsenicibacter rosenii</name>
    <dbReference type="NCBI Taxonomy" id="1750698"/>
    <lineage>
        <taxon>Bacteria</taxon>
        <taxon>Pseudomonadati</taxon>
        <taxon>Bacteroidota</taxon>
        <taxon>Cytophagia</taxon>
        <taxon>Cytophagales</taxon>
        <taxon>Spirosomataceae</taxon>
        <taxon>Arsenicibacter</taxon>
    </lineage>
</organism>
<feature type="transmembrane region" description="Helical" evidence="1">
    <location>
        <begin position="259"/>
        <end position="277"/>
    </location>
</feature>
<sequence>MKPNKYLLILATMLIAYVVFEYYRPKPIDYSPTYQNNHKIPFGTKVLYGLLPGLLKQKEVRTIRVPPYNHLTEDTLAARSNYITICSQYGIDKNDQRELLNYVKRGNNAFVSAYDWPDSLTRSLGFKAAMKAPRLRDTTLLNNFVNPQLRKKGGYNFFHDDGRNYFTIRKPAGITVLGRNARGEPVFLRIRYGKGYFYAHNLPLAFTNFFVLSPKTSDYAFKAMSYLPAWPTDWDEYQNQGRFAEDEQSILRFIFAQPALTWAYYVVILGLILYVFFAGKRTQRIIPVVELPKNTSLDFVQTVGRLYFRQGDHHNIGQKKIQYFLAHLRERYGLNTNALDAGLAELLALKSGIARSEAEELVRVLQNARRSITLTEYDLLVLNAAIEKFNSEVRQG</sequence>
<comment type="caution">
    <text evidence="3">The sequence shown here is derived from an EMBL/GenBank/DDBJ whole genome shotgun (WGS) entry which is preliminary data.</text>
</comment>
<keyword evidence="1" id="KW-1133">Transmembrane helix</keyword>
<evidence type="ECO:0000313" key="4">
    <source>
        <dbReference type="Proteomes" id="UP000181790"/>
    </source>
</evidence>